<evidence type="ECO:0000256" key="9">
    <source>
        <dbReference type="ARBA" id="ARBA00023136"/>
    </source>
</evidence>
<dbReference type="InterPro" id="IPR007603">
    <property type="entry name" value="Choline_transptr-like"/>
</dbReference>
<evidence type="ECO:0000256" key="3">
    <source>
        <dbReference type="ARBA" id="ARBA00007168"/>
    </source>
</evidence>
<organism evidence="16 17">
    <name type="scientific">Amphilophus citrinellus</name>
    <name type="common">Midas cichlid</name>
    <name type="synonym">Cichlasoma citrinellum</name>
    <dbReference type="NCBI Taxonomy" id="61819"/>
    <lineage>
        <taxon>Eukaryota</taxon>
        <taxon>Metazoa</taxon>
        <taxon>Chordata</taxon>
        <taxon>Craniata</taxon>
        <taxon>Vertebrata</taxon>
        <taxon>Euteleostomi</taxon>
        <taxon>Actinopterygii</taxon>
        <taxon>Neopterygii</taxon>
        <taxon>Teleostei</taxon>
        <taxon>Neoteleostei</taxon>
        <taxon>Acanthomorphata</taxon>
        <taxon>Ovalentaria</taxon>
        <taxon>Cichlomorphae</taxon>
        <taxon>Cichliformes</taxon>
        <taxon>Cichlidae</taxon>
        <taxon>New World cichlids</taxon>
        <taxon>Cichlasomatinae</taxon>
        <taxon>Heroini</taxon>
        <taxon>Amphilophus</taxon>
    </lineage>
</organism>
<keyword evidence="10" id="KW-0325">Glycoprotein</keyword>
<dbReference type="Proteomes" id="UP000261340">
    <property type="component" value="Unplaced"/>
</dbReference>
<reference evidence="16" key="2">
    <citation type="submission" date="2025-09" db="UniProtKB">
        <authorList>
            <consortium name="Ensembl"/>
        </authorList>
    </citation>
    <scope>IDENTIFICATION</scope>
</reference>
<keyword evidence="5" id="KW-0050">Antiport</keyword>
<name>A0A3Q0SNE2_AMPCI</name>
<dbReference type="AlphaFoldDB" id="A0A3Q0SNE2"/>
<evidence type="ECO:0000256" key="6">
    <source>
        <dbReference type="ARBA" id="ARBA00022475"/>
    </source>
</evidence>
<keyword evidence="7 15" id="KW-0812">Transmembrane</keyword>
<evidence type="ECO:0000256" key="11">
    <source>
        <dbReference type="ARBA" id="ARBA00035093"/>
    </source>
</evidence>
<dbReference type="GO" id="GO:0015871">
    <property type="term" value="P:choline transport"/>
    <property type="evidence" value="ECO:0007669"/>
    <property type="project" value="TreeGrafter"/>
</dbReference>
<accession>A0A3Q0SNE2</accession>
<comment type="catalytic activity">
    <reaction evidence="12">
        <text>thiamine diphosphate(out) = thiamine diphosphate(in)</text>
        <dbReference type="Rhea" id="RHEA:75471"/>
        <dbReference type="ChEBI" id="CHEBI:58937"/>
    </reaction>
</comment>
<sequence length="86" mass="9616">MCPQARKLLINGKCFSFSGQPVQYEQNFRGPVKNRGCTDIICCILFLLVILGYIVVGIIAWMYGDPRHVLYPTNSTGWFCGSGPNK</sequence>
<reference evidence="16" key="1">
    <citation type="submission" date="2025-08" db="UniProtKB">
        <authorList>
            <consortium name="Ensembl"/>
        </authorList>
    </citation>
    <scope>IDENTIFICATION</scope>
</reference>
<protein>
    <recommendedName>
        <fullName evidence="13">Choline transporter-like protein 4</fullName>
    </recommendedName>
    <alternativeName>
        <fullName evidence="14">Solute carrier family 44 member 4</fullName>
    </alternativeName>
</protein>
<keyword evidence="4" id="KW-0813">Transport</keyword>
<dbReference type="GO" id="GO:0090422">
    <property type="term" value="F:thiamine pyrophosphate transmembrane transporter activity"/>
    <property type="evidence" value="ECO:0007669"/>
    <property type="project" value="TreeGrafter"/>
</dbReference>
<dbReference type="GO" id="GO:0015297">
    <property type="term" value="F:antiporter activity"/>
    <property type="evidence" value="ECO:0007669"/>
    <property type="project" value="UniProtKB-KW"/>
</dbReference>
<evidence type="ECO:0000256" key="7">
    <source>
        <dbReference type="ARBA" id="ARBA00022692"/>
    </source>
</evidence>
<evidence type="ECO:0000313" key="17">
    <source>
        <dbReference type="Proteomes" id="UP000261340"/>
    </source>
</evidence>
<evidence type="ECO:0000256" key="5">
    <source>
        <dbReference type="ARBA" id="ARBA00022449"/>
    </source>
</evidence>
<comment type="catalytic activity">
    <reaction evidence="11">
        <text>choline(out) + n H(+)(in) = choline(in) + n H(+)(out)</text>
        <dbReference type="Rhea" id="RHEA:75463"/>
        <dbReference type="ChEBI" id="CHEBI:15354"/>
        <dbReference type="ChEBI" id="CHEBI:15378"/>
    </reaction>
</comment>
<dbReference type="GeneTree" id="ENSGT00940000160576"/>
<keyword evidence="6" id="KW-1003">Cell membrane</keyword>
<dbReference type="STRING" id="61819.ENSACIP00000021735"/>
<keyword evidence="17" id="KW-1185">Reference proteome</keyword>
<dbReference type="PANTHER" id="PTHR12385:SF37">
    <property type="entry name" value="CHOLINE TRANSPORTER-LIKE PROTEIN 4"/>
    <property type="match status" value="1"/>
</dbReference>
<dbReference type="GO" id="GO:0016324">
    <property type="term" value="C:apical plasma membrane"/>
    <property type="evidence" value="ECO:0007669"/>
    <property type="project" value="UniProtKB-SubCell"/>
</dbReference>
<evidence type="ECO:0000256" key="13">
    <source>
        <dbReference type="ARBA" id="ARBA00040548"/>
    </source>
</evidence>
<evidence type="ECO:0000313" key="16">
    <source>
        <dbReference type="Ensembl" id="ENSACIP00000021735.1"/>
    </source>
</evidence>
<comment type="subcellular location">
    <subcellularLocation>
        <location evidence="2">Apical cell membrane</location>
    </subcellularLocation>
    <subcellularLocation>
        <location evidence="1">Membrane</location>
        <topology evidence="1">Multi-pass membrane protein</topology>
    </subcellularLocation>
</comment>
<evidence type="ECO:0000256" key="8">
    <source>
        <dbReference type="ARBA" id="ARBA00022989"/>
    </source>
</evidence>
<keyword evidence="9 15" id="KW-0472">Membrane</keyword>
<dbReference type="Ensembl" id="ENSACIT00000022304.1">
    <property type="protein sequence ID" value="ENSACIP00000021735.1"/>
    <property type="gene ID" value="ENSACIG00000016889.1"/>
</dbReference>
<evidence type="ECO:0000256" key="1">
    <source>
        <dbReference type="ARBA" id="ARBA00004141"/>
    </source>
</evidence>
<keyword evidence="8 15" id="KW-1133">Transmembrane helix</keyword>
<dbReference type="PANTHER" id="PTHR12385">
    <property type="entry name" value="CHOLINE TRANSPORTER-LIKE (SLC FAMILY 44)"/>
    <property type="match status" value="1"/>
</dbReference>
<evidence type="ECO:0000256" key="10">
    <source>
        <dbReference type="ARBA" id="ARBA00023180"/>
    </source>
</evidence>
<comment type="similarity">
    <text evidence="3">Belongs to the CTL (choline transporter-like) family.</text>
</comment>
<evidence type="ECO:0000256" key="4">
    <source>
        <dbReference type="ARBA" id="ARBA00022448"/>
    </source>
</evidence>
<feature type="transmembrane region" description="Helical" evidence="15">
    <location>
        <begin position="40"/>
        <end position="63"/>
    </location>
</feature>
<evidence type="ECO:0000256" key="2">
    <source>
        <dbReference type="ARBA" id="ARBA00004221"/>
    </source>
</evidence>
<proteinExistence type="inferred from homology"/>
<evidence type="ECO:0000256" key="15">
    <source>
        <dbReference type="SAM" id="Phobius"/>
    </source>
</evidence>
<evidence type="ECO:0000256" key="14">
    <source>
        <dbReference type="ARBA" id="ARBA00042285"/>
    </source>
</evidence>
<evidence type="ECO:0000256" key="12">
    <source>
        <dbReference type="ARBA" id="ARBA00036880"/>
    </source>
</evidence>